<evidence type="ECO:0000259" key="5">
    <source>
        <dbReference type="SMART" id="SM00912"/>
    </source>
</evidence>
<keyword evidence="3" id="KW-0732">Signal</keyword>
<dbReference type="GO" id="GO:0008270">
    <property type="term" value="F:zinc ion binding"/>
    <property type="evidence" value="ECO:0007669"/>
    <property type="project" value="InterPro"/>
</dbReference>
<gene>
    <name evidence="6" type="ORF">SpAn4DRAFT_4626</name>
</gene>
<dbReference type="InterPro" id="IPR008638">
    <property type="entry name" value="FhaB/CdiA-like_TPS"/>
</dbReference>
<dbReference type="GO" id="GO:0004222">
    <property type="term" value="F:metalloendopeptidase activity"/>
    <property type="evidence" value="ECO:0007669"/>
    <property type="project" value="InterPro"/>
</dbReference>
<name>A0A0U1KTW7_9FIRM</name>
<dbReference type="PANTHER" id="PTHR12338:SF8">
    <property type="entry name" value="HEME_HEMOPEXIN-BINDING PROTEIN"/>
    <property type="match status" value="1"/>
</dbReference>
<dbReference type="Gene3D" id="2.160.20.110">
    <property type="match status" value="4"/>
</dbReference>
<dbReference type="PANTHER" id="PTHR12338">
    <property type="entry name" value="AUTOTRANSPORTER"/>
    <property type="match status" value="1"/>
</dbReference>
<keyword evidence="7" id="KW-1185">Reference proteome</keyword>
<dbReference type="InterPro" id="IPR011050">
    <property type="entry name" value="Pectin_lyase_fold/virulence"/>
</dbReference>
<keyword evidence="2" id="KW-0964">Secreted</keyword>
<dbReference type="SUPFAM" id="SSF51126">
    <property type="entry name" value="Pectin lyase-like"/>
    <property type="match status" value="1"/>
</dbReference>
<dbReference type="InterPro" id="IPR012334">
    <property type="entry name" value="Pectin_lyas_fold"/>
</dbReference>
<dbReference type="Pfam" id="PF05860">
    <property type="entry name" value="TPS"/>
    <property type="match status" value="1"/>
</dbReference>
<proteinExistence type="predicted"/>
<dbReference type="GO" id="GO:0016020">
    <property type="term" value="C:membrane"/>
    <property type="evidence" value="ECO:0007669"/>
    <property type="project" value="InterPro"/>
</dbReference>
<dbReference type="Gene3D" id="2.160.20.10">
    <property type="entry name" value="Single-stranded right-handed beta-helix, Pectin lyase-like"/>
    <property type="match status" value="1"/>
</dbReference>
<dbReference type="EMBL" id="CTRP01000002">
    <property type="protein sequence ID" value="CQR70114.1"/>
    <property type="molecule type" value="Genomic_DNA"/>
</dbReference>
<evidence type="ECO:0000313" key="6">
    <source>
        <dbReference type="EMBL" id="CQR70114.1"/>
    </source>
</evidence>
<dbReference type="Proteomes" id="UP000049855">
    <property type="component" value="Unassembled WGS sequence"/>
</dbReference>
<evidence type="ECO:0000256" key="4">
    <source>
        <dbReference type="SAM" id="MobiDB-lite"/>
    </source>
</evidence>
<dbReference type="GO" id="GO:0005576">
    <property type="term" value="C:extracellular region"/>
    <property type="evidence" value="ECO:0007669"/>
    <property type="project" value="UniProtKB-SubCell"/>
</dbReference>
<dbReference type="InterPro" id="IPR011493">
    <property type="entry name" value="GLUG"/>
</dbReference>
<feature type="region of interest" description="Disordered" evidence="4">
    <location>
        <begin position="1"/>
        <end position="23"/>
    </location>
</feature>
<comment type="subcellular location">
    <subcellularLocation>
        <location evidence="1">Secreted</location>
    </subcellularLocation>
</comment>
<accession>A0A0U1KTW7</accession>
<feature type="domain" description="Filamentous haemagglutinin FhaB/tRNA nuclease CdiA-like TPS" evidence="5">
    <location>
        <begin position="55"/>
        <end position="167"/>
    </location>
</feature>
<evidence type="ECO:0000256" key="1">
    <source>
        <dbReference type="ARBA" id="ARBA00004613"/>
    </source>
</evidence>
<sequence>MQRKWRRDWERSKPSHLQSSLKKSTPTINPLKILAKSILPSVMAAGILLGSISGVSANPTGGTVTTGSGTISSSGTTTTITQTTDKLGINWQSFSIGSGETVNFIQPGASSIALNRVIGNDASAIYGTLTANGKVFLINPNGILFAPGAKVDVGGLVASTLDLSDSDFQAGKYKFTGRDGTIGTVVNQGTITAANGGYVALLGPQVANEGIIVAQQGTVALGAGQAITLDMDGDGLLNLAVDEAAINASAANHNLIQADGGQVIMAAGAAGDLAGTVVNNSGIIQARSVSNVNGKILLDGGTNGTVVSSGTLDASGKNAGETGGTVKVLGNTVTLADGAKVDVSGAKGGGTALIGGNYQGKGTEQNATTTTVAATATINADAITTGDGGKVVVWANDTTNYSGTISAKGGSASGNGGSAEVSGKQTLLYKGTTNLLAPNGTTGTLLLDPGEYTISTDATSSNVHNATDLANQLTSANITLQTDGTGTGDITVAAPVSWSSGNSLTLQADNDINVNANITNTGSGGVTLKADNDINVNATITTGSGNVVLRSDGDANSNGTVAFGTDGKVASDGAVSIYYNPTSYSDSDTQSTAVRTSKTTTTSNPYQAYVTGNLTAYMLVNTLDDLQNISTNLIGVYALGTDIDASATSSWNDGASFVPIGNGTNFRGIFDGDGHVISGLTINSSSTAGLFGSTQRATIRNVGLENVNISGTYQTGALVGYASTGTIISNCYSTGTITGSGSNIGGLVGFTYGTTSSRTTFTDCYSTVTLNVTAGSNYGHFGGLIGEAGNRTNITNCYSTGNVNITESGTIIGASAGGLAGYLSTNSTITNSYSTGAVTVTGNQVYVGGLSGSSLGTITNSYSTSPVTVTGTNSYIGGLVGYNYSGGLINNSYSTGAVSSSDSSNLVGGFVGYGDGGSSGITDSYWDTETSGISDTTKGVGNITSADGITGMTTADLMDPSKYASSWDFTNTWFMIDGNTRPFLRSEYSTTITNAHQLQLMTMDLGANYTLGTSINLSELLSDASMWNTATGFVPVGSAATPFTGSFDGNGYSMDGLTITNPSVSAIGLFGYISGATISNVGLTSLKITGGTNNAYVGGLVGHNAGGTITNVYTTGTVNGSTDTGGLVGYNNGSVAESYSMVTASGAGNVGGLAGTNTGTITNSYFDAAGVVSGGTASKAGGIAGANSGTITTSYSAGAVTGGTAGGLVGDGTGGTVIASVWDTTTTGQTNGVGSDSSATGVAGLTTTQMWDSANYPSDWDFTNIWSLSGARPLLQWELQGSTIITSLNQLLSLNNNLSGVYILATDIDLSGVTWTPIGDSATTSFTGILKGNGYTISGLTITDSSASALGLFGYTNGATISSLNLTDVNIVAGTGNLYVGSLAGYSGTGTSITGCSSSGTITASGDGSTVGGLVGYNAGSIENSSNTGIVTITGTGSQAGGLTGLNAVDGNITSSYNTASVTSDADSNFIGGLVGENDGSISSSNNSGAMKTTTAATNNKVGGLIGINNSTITDSYNTGTVTGSADNSNVGGLAGTNNSTITNSYNSARVTASGTASTVGGLVGVNSTTGTITGSYDTSSVTASGATSNVGGLVGVNDGAITNSYSMIKTTAAGTGSKVGGLAGINNGTIATSFSVGATTGTASTVGGLVGVNNGTITDAVWCTTTSGQTTGIGSGSGTATNVQGLTWANMLQSSNFSTWDTTAWGITDSFLPYLKWQYDGTPLQTFTGTVQNGTGETVNVVYEDYEGTYKLAAQAHEFGIDGFYYGVNTTTAVPTGRSVLLYVADDANYKANSVYLATDSGLSGSKLIKDTVILDGGDTTLNSGSFITKNITNKYTWLAADDILCSSGTLNGVSGIIINGSLIANNFSLGSSTESIVATGSITITTPGDIMFNNNFESDNFHSGALGNQQLVALGGDISITAGGNIILRHGATNTTELTASGDITLVAGTGFLNDSGANAISAGGRWLVYAPDQFIYSSNTALYYDARTYDQLSRMTSKLDNPGTELLYDATGGLTGDFVLWNGQSAPATGSGFIFTASNPLTRALTPAQYQRNAANTEALISHARFGSAVSPTTDLSINSEALPFLTIVGEGVALE</sequence>
<organism evidence="6 7">
    <name type="scientific">Sporomusa ovata</name>
    <dbReference type="NCBI Taxonomy" id="2378"/>
    <lineage>
        <taxon>Bacteria</taxon>
        <taxon>Bacillati</taxon>
        <taxon>Bacillota</taxon>
        <taxon>Negativicutes</taxon>
        <taxon>Selenomonadales</taxon>
        <taxon>Sporomusaceae</taxon>
        <taxon>Sporomusa</taxon>
    </lineage>
</organism>
<evidence type="ECO:0000256" key="2">
    <source>
        <dbReference type="ARBA" id="ARBA00022525"/>
    </source>
</evidence>
<dbReference type="SMART" id="SM00912">
    <property type="entry name" value="Haemagg_act"/>
    <property type="match status" value="1"/>
</dbReference>
<evidence type="ECO:0000256" key="3">
    <source>
        <dbReference type="ARBA" id="ARBA00022729"/>
    </source>
</evidence>
<evidence type="ECO:0000313" key="7">
    <source>
        <dbReference type="Proteomes" id="UP000049855"/>
    </source>
</evidence>
<dbReference type="NCBIfam" id="TIGR01901">
    <property type="entry name" value="adhes_NPXG"/>
    <property type="match status" value="1"/>
</dbReference>
<protein>
    <submittedName>
        <fullName evidence="6">Large exoproteins involved in heme utilization or adhesion</fullName>
    </submittedName>
</protein>
<dbReference type="InterPro" id="IPR008006">
    <property type="entry name" value="Peptidase_M26_N_dom"/>
</dbReference>
<dbReference type="Pfam" id="PF07581">
    <property type="entry name" value="Glug"/>
    <property type="match status" value="5"/>
</dbReference>
<reference evidence="7" key="1">
    <citation type="submission" date="2015-03" db="EMBL/GenBank/DDBJ databases">
        <authorList>
            <person name="Nijsse Bart"/>
        </authorList>
    </citation>
    <scope>NUCLEOTIDE SEQUENCE [LARGE SCALE GENOMIC DNA]</scope>
</reference>
<dbReference type="Pfam" id="PF05342">
    <property type="entry name" value="Peptidase_M26_N"/>
    <property type="match status" value="1"/>
</dbReference>
<dbReference type="InterPro" id="IPR050909">
    <property type="entry name" value="Bact_Autotransporter_VF"/>
</dbReference>